<sequence length="496" mass="53329">MVRRFNGSTTTMTSDARRANGGRASGERPAETLRVVRPQGSRQAAFMLQLFILSAFIFPSDTVIRIVGAQGYLASLVSLVLFLAWAVTALLGLHDPVHTRYPVRGALALLWICALLSYAAMPLFTPDETQRLSADRWMLLLVGMSGVILVTAEHLRSPADLLRVIRTVVWGGAFSGAVATLQFWFLWDLKPLLRLALPGFETGDAYGSFQGRDALVRVTGTTIHPIELGVVAGMLLPVAIWLGIHDRERSTVRRWLPVGLIGMCIPMSVSRSAILAVGVAMATFIICLPAKQRVWLFAFAPAAVVAIFATTPGYLRTIIGSITAGSEDASITNRLDNYPRVVALVQQAPWLGRGGGTFLPEDATRILDNQYLKTSIEMGVLGLTALVLYFLVPAITALQARAQTTSPELRSLCGALAGACLAATVGAYTFDAFSFAQFASVHAVVLGLCATCWLAVQRWPAHTQIFPVSVTAAALRPAEPAPPQATRPSPAARIEP</sequence>
<protein>
    <submittedName>
        <fullName evidence="8">O-antigen ligase</fullName>
    </submittedName>
</protein>
<feature type="transmembrane region" description="Helical" evidence="6">
    <location>
        <begin position="167"/>
        <end position="187"/>
    </location>
</feature>
<keyword evidence="3 6" id="KW-1133">Transmembrane helix</keyword>
<evidence type="ECO:0000256" key="1">
    <source>
        <dbReference type="ARBA" id="ARBA00004141"/>
    </source>
</evidence>
<gene>
    <name evidence="8" type="ORF">FHU34_114550</name>
</gene>
<name>A0A561W5M0_9ACTN</name>
<feature type="transmembrane region" description="Helical" evidence="6">
    <location>
        <begin position="137"/>
        <end position="155"/>
    </location>
</feature>
<dbReference type="GO" id="GO:0016020">
    <property type="term" value="C:membrane"/>
    <property type="evidence" value="ECO:0007669"/>
    <property type="project" value="UniProtKB-SubCell"/>
</dbReference>
<feature type="transmembrane region" description="Helical" evidence="6">
    <location>
        <begin position="294"/>
        <end position="315"/>
    </location>
</feature>
<dbReference type="PANTHER" id="PTHR37422:SF21">
    <property type="entry name" value="EXOQ-LIKE PROTEIN"/>
    <property type="match status" value="1"/>
</dbReference>
<dbReference type="GO" id="GO:0016874">
    <property type="term" value="F:ligase activity"/>
    <property type="evidence" value="ECO:0007669"/>
    <property type="project" value="UniProtKB-KW"/>
</dbReference>
<dbReference type="InterPro" id="IPR051533">
    <property type="entry name" value="WaaL-like"/>
</dbReference>
<evidence type="ECO:0000256" key="2">
    <source>
        <dbReference type="ARBA" id="ARBA00022692"/>
    </source>
</evidence>
<feature type="domain" description="O-antigen ligase-related" evidence="7">
    <location>
        <begin position="259"/>
        <end position="386"/>
    </location>
</feature>
<dbReference type="InterPro" id="IPR007016">
    <property type="entry name" value="O-antigen_ligase-rel_domated"/>
</dbReference>
<feature type="compositionally biased region" description="Polar residues" evidence="5">
    <location>
        <begin position="1"/>
        <end position="14"/>
    </location>
</feature>
<feature type="transmembrane region" description="Helical" evidence="6">
    <location>
        <begin position="436"/>
        <end position="456"/>
    </location>
</feature>
<keyword evidence="9" id="KW-1185">Reference proteome</keyword>
<feature type="transmembrane region" description="Helical" evidence="6">
    <location>
        <begin position="378"/>
        <end position="400"/>
    </location>
</feature>
<evidence type="ECO:0000256" key="4">
    <source>
        <dbReference type="ARBA" id="ARBA00023136"/>
    </source>
</evidence>
<evidence type="ECO:0000256" key="6">
    <source>
        <dbReference type="SAM" id="Phobius"/>
    </source>
</evidence>
<comment type="caution">
    <text evidence="8">The sequence shown here is derived from an EMBL/GenBank/DDBJ whole genome shotgun (WGS) entry which is preliminary data.</text>
</comment>
<evidence type="ECO:0000256" key="3">
    <source>
        <dbReference type="ARBA" id="ARBA00022989"/>
    </source>
</evidence>
<dbReference type="PANTHER" id="PTHR37422">
    <property type="entry name" value="TEICHURONIC ACID BIOSYNTHESIS PROTEIN TUAE"/>
    <property type="match status" value="1"/>
</dbReference>
<dbReference type="Proteomes" id="UP000317685">
    <property type="component" value="Unassembled WGS sequence"/>
</dbReference>
<keyword evidence="4 6" id="KW-0472">Membrane</keyword>
<feature type="transmembrane region" description="Helical" evidence="6">
    <location>
        <begin position="44"/>
        <end position="66"/>
    </location>
</feature>
<evidence type="ECO:0000256" key="5">
    <source>
        <dbReference type="SAM" id="MobiDB-lite"/>
    </source>
</evidence>
<evidence type="ECO:0000313" key="9">
    <source>
        <dbReference type="Proteomes" id="UP000317685"/>
    </source>
</evidence>
<keyword evidence="8" id="KW-0436">Ligase</keyword>
<keyword evidence="2 6" id="KW-0812">Transmembrane</keyword>
<accession>A0A561W5M0</accession>
<feature type="region of interest" description="Disordered" evidence="5">
    <location>
        <begin position="477"/>
        <end position="496"/>
    </location>
</feature>
<feature type="transmembrane region" description="Helical" evidence="6">
    <location>
        <begin position="260"/>
        <end position="287"/>
    </location>
</feature>
<evidence type="ECO:0000259" key="7">
    <source>
        <dbReference type="Pfam" id="PF04932"/>
    </source>
</evidence>
<feature type="transmembrane region" description="Helical" evidence="6">
    <location>
        <begin position="412"/>
        <end position="430"/>
    </location>
</feature>
<dbReference type="OrthoDB" id="5243524at2"/>
<evidence type="ECO:0000313" key="8">
    <source>
        <dbReference type="EMBL" id="TWG19169.1"/>
    </source>
</evidence>
<feature type="transmembrane region" description="Helical" evidence="6">
    <location>
        <begin position="105"/>
        <end position="125"/>
    </location>
</feature>
<dbReference type="EMBL" id="VIWZ01000001">
    <property type="protein sequence ID" value="TWG19169.1"/>
    <property type="molecule type" value="Genomic_DNA"/>
</dbReference>
<feature type="region of interest" description="Disordered" evidence="5">
    <location>
        <begin position="1"/>
        <end position="30"/>
    </location>
</feature>
<comment type="subcellular location">
    <subcellularLocation>
        <location evidence="1">Membrane</location>
        <topology evidence="1">Multi-pass membrane protein</topology>
    </subcellularLocation>
</comment>
<feature type="transmembrane region" description="Helical" evidence="6">
    <location>
        <begin position="72"/>
        <end position="93"/>
    </location>
</feature>
<proteinExistence type="predicted"/>
<dbReference type="AlphaFoldDB" id="A0A561W5M0"/>
<organism evidence="8 9">
    <name type="scientific">Micromonospora taraxaci</name>
    <dbReference type="NCBI Taxonomy" id="1316803"/>
    <lineage>
        <taxon>Bacteria</taxon>
        <taxon>Bacillati</taxon>
        <taxon>Actinomycetota</taxon>
        <taxon>Actinomycetes</taxon>
        <taxon>Micromonosporales</taxon>
        <taxon>Micromonosporaceae</taxon>
        <taxon>Micromonospora</taxon>
    </lineage>
</organism>
<reference evidence="8 9" key="1">
    <citation type="submission" date="2019-06" db="EMBL/GenBank/DDBJ databases">
        <title>Sequencing the genomes of 1000 actinobacteria strains.</title>
        <authorList>
            <person name="Klenk H.-P."/>
        </authorList>
    </citation>
    <scope>NUCLEOTIDE SEQUENCE [LARGE SCALE GENOMIC DNA]</scope>
    <source>
        <strain evidence="8 9">DSM 45885</strain>
    </source>
</reference>
<dbReference type="Pfam" id="PF04932">
    <property type="entry name" value="Wzy_C"/>
    <property type="match status" value="1"/>
</dbReference>